<reference evidence="2" key="1">
    <citation type="submission" date="2025-08" db="UniProtKB">
        <authorList>
            <consortium name="RefSeq"/>
        </authorList>
    </citation>
    <scope>IDENTIFICATION</scope>
</reference>
<dbReference type="KEGG" id="nnu:109114395"/>
<accession>A0A1U8Q369</accession>
<dbReference type="PANTHER" id="PTHR32166:SF123">
    <property type="entry name" value="BED-TYPE DOMAIN-CONTAINING PROTEIN"/>
    <property type="match status" value="1"/>
</dbReference>
<name>A0A1U8Q369_NELNU</name>
<dbReference type="Proteomes" id="UP000189703">
    <property type="component" value="Unplaced"/>
</dbReference>
<evidence type="ECO:0000313" key="2">
    <source>
        <dbReference type="RefSeq" id="XP_019052476.1"/>
    </source>
</evidence>
<gene>
    <name evidence="2" type="primary">LOC109114395</name>
</gene>
<dbReference type="AlphaFoldDB" id="A0A1U8Q369"/>
<organism evidence="1 2">
    <name type="scientific">Nelumbo nucifera</name>
    <name type="common">Sacred lotus</name>
    <dbReference type="NCBI Taxonomy" id="4432"/>
    <lineage>
        <taxon>Eukaryota</taxon>
        <taxon>Viridiplantae</taxon>
        <taxon>Streptophyta</taxon>
        <taxon>Embryophyta</taxon>
        <taxon>Tracheophyta</taxon>
        <taxon>Spermatophyta</taxon>
        <taxon>Magnoliopsida</taxon>
        <taxon>Proteales</taxon>
        <taxon>Nelumbonaceae</taxon>
        <taxon>Nelumbo</taxon>
    </lineage>
</organism>
<dbReference type="OrthoDB" id="1924787at2759"/>
<dbReference type="OMA" id="FENSETC"/>
<protein>
    <submittedName>
        <fullName evidence="2">Uncharacterized protein LOC109114395</fullName>
    </submittedName>
</protein>
<evidence type="ECO:0000313" key="1">
    <source>
        <dbReference type="Proteomes" id="UP000189703"/>
    </source>
</evidence>
<proteinExistence type="predicted"/>
<dbReference type="GeneID" id="109114395"/>
<dbReference type="SUPFAM" id="SSF53098">
    <property type="entry name" value="Ribonuclease H-like"/>
    <property type="match status" value="1"/>
</dbReference>
<dbReference type="RefSeq" id="XP_019052476.1">
    <property type="nucleotide sequence ID" value="XM_019196931.1"/>
</dbReference>
<sequence>MRSFTKNQEILRPAITRFAIAYLTLQSIYKQKQPLQSMFACEKWKGSNWSKHPEGVKVKQTIMFDGRFWPQVAFCVKTTLPIVVVLREVDSEVRPSMPYLYEMMDSAKEQIAFACGGIKSKYMPIWNKIDERWTPQLHVPLHAAGYYLNPQLRYEPNFSNDREVREGLFECMKRMIPDRHEHALVDCQLDMYDKALGDFGCDMAIDTRKR</sequence>
<keyword evidence="1" id="KW-1185">Reference proteome</keyword>
<dbReference type="PANTHER" id="PTHR32166">
    <property type="entry name" value="OSJNBA0013A04.12 PROTEIN"/>
    <property type="match status" value="1"/>
</dbReference>
<dbReference type="InterPro" id="IPR012337">
    <property type="entry name" value="RNaseH-like_sf"/>
</dbReference>
<dbReference type="InParanoid" id="A0A1U8Q369"/>